<dbReference type="PROSITE" id="PS00770">
    <property type="entry name" value="AA_TRANSFER_CLASS_4"/>
    <property type="match status" value="1"/>
</dbReference>
<keyword evidence="13" id="KW-0808">Transferase</keyword>
<sequence>MKLLYNGQLLNDDEVQLSLSNRAFQFNDGFFETAIIKDGQIRFWPDHLQRLHDAAKTLQLALPESLFHILNGTAILDLAQQNIAFNHGRIKLKVWRSGSGLYTPETNHADWLLTVTPITSSAQTPLKVGICEAVFTSYTFFSHFKGPNSLVYVLAGLEKKKRGYDDMLVLSRDGFVSELISSNIFWIKDKELYTPDLQTGCINGILRRNILRWCAAKNINVHQVQANLENLITAEAVFATNVTGIRFIKEINEYQFAGMHELIGAIQEEWQL</sequence>
<keyword evidence="14" id="KW-1185">Reference proteome</keyword>
<name>A0A364RFW9_9BACT</name>
<dbReference type="RefSeq" id="WP_112305390.1">
    <property type="nucleotide sequence ID" value="NZ_QMDV01000002.1"/>
</dbReference>
<evidence type="ECO:0000256" key="8">
    <source>
        <dbReference type="ARBA" id="ARBA00048212"/>
    </source>
</evidence>
<dbReference type="SUPFAM" id="SSF56752">
    <property type="entry name" value="D-aminoacid aminotransferase-like PLP-dependent enzymes"/>
    <property type="match status" value="1"/>
</dbReference>
<comment type="similarity">
    <text evidence="5 11">Belongs to the class-IV pyridoxal-phosphate-dependent aminotransferase family.</text>
</comment>
<comment type="pathway">
    <text evidence="3">Amino-acid biosynthesis; L-valine biosynthesis; L-valine from pyruvate: step 4/4.</text>
</comment>
<gene>
    <name evidence="13" type="ORF">DP923_08475</name>
</gene>
<evidence type="ECO:0000313" key="14">
    <source>
        <dbReference type="Proteomes" id="UP000251692"/>
    </source>
</evidence>
<evidence type="ECO:0000256" key="3">
    <source>
        <dbReference type="ARBA" id="ARBA00004931"/>
    </source>
</evidence>
<comment type="pathway">
    <text evidence="4">Amino-acid biosynthesis; L-leucine biosynthesis; L-leucine from 3-methyl-2-oxobutanoate: step 4/4.</text>
</comment>
<comment type="cofactor">
    <cofactor evidence="1 12">
        <name>pyridoxal 5'-phosphate</name>
        <dbReference type="ChEBI" id="CHEBI:597326"/>
    </cofactor>
</comment>
<dbReference type="InterPro" id="IPR036038">
    <property type="entry name" value="Aminotransferase-like"/>
</dbReference>
<dbReference type="InterPro" id="IPR001544">
    <property type="entry name" value="Aminotrans_IV"/>
</dbReference>
<dbReference type="PANTHER" id="PTHR42743">
    <property type="entry name" value="AMINO-ACID AMINOTRANSFERASE"/>
    <property type="match status" value="1"/>
</dbReference>
<organism evidence="13 14">
    <name type="scientific">Pontibacter arcticus</name>
    <dbReference type="NCBI Taxonomy" id="2080288"/>
    <lineage>
        <taxon>Bacteria</taxon>
        <taxon>Pseudomonadati</taxon>
        <taxon>Bacteroidota</taxon>
        <taxon>Cytophagia</taxon>
        <taxon>Cytophagales</taxon>
        <taxon>Hymenobacteraceae</taxon>
        <taxon>Pontibacter</taxon>
    </lineage>
</organism>
<dbReference type="InterPro" id="IPR043131">
    <property type="entry name" value="BCAT-like_N"/>
</dbReference>
<evidence type="ECO:0000256" key="4">
    <source>
        <dbReference type="ARBA" id="ARBA00005072"/>
    </source>
</evidence>
<comment type="catalytic activity">
    <reaction evidence="10">
        <text>L-leucine + 2-oxoglutarate = 4-methyl-2-oxopentanoate + L-glutamate</text>
        <dbReference type="Rhea" id="RHEA:18321"/>
        <dbReference type="ChEBI" id="CHEBI:16810"/>
        <dbReference type="ChEBI" id="CHEBI:17865"/>
        <dbReference type="ChEBI" id="CHEBI:29985"/>
        <dbReference type="ChEBI" id="CHEBI:57427"/>
        <dbReference type="EC" id="2.6.1.42"/>
    </reaction>
</comment>
<dbReference type="PANTHER" id="PTHR42743:SF11">
    <property type="entry name" value="AMINODEOXYCHORISMATE LYASE"/>
    <property type="match status" value="1"/>
</dbReference>
<dbReference type="Gene3D" id="3.30.470.10">
    <property type="match status" value="1"/>
</dbReference>
<dbReference type="EMBL" id="QMDV01000002">
    <property type="protein sequence ID" value="RAU83240.1"/>
    <property type="molecule type" value="Genomic_DNA"/>
</dbReference>
<comment type="catalytic activity">
    <reaction evidence="8">
        <text>L-valine + 2-oxoglutarate = 3-methyl-2-oxobutanoate + L-glutamate</text>
        <dbReference type="Rhea" id="RHEA:24813"/>
        <dbReference type="ChEBI" id="CHEBI:11851"/>
        <dbReference type="ChEBI" id="CHEBI:16810"/>
        <dbReference type="ChEBI" id="CHEBI:29985"/>
        <dbReference type="ChEBI" id="CHEBI:57762"/>
        <dbReference type="EC" id="2.6.1.42"/>
    </reaction>
</comment>
<comment type="caution">
    <text evidence="13">The sequence shown here is derived from an EMBL/GenBank/DDBJ whole genome shotgun (WGS) entry which is preliminary data.</text>
</comment>
<keyword evidence="7 12" id="KW-0663">Pyridoxal phosphate</keyword>
<comment type="catalytic activity">
    <reaction evidence="9">
        <text>L-isoleucine + 2-oxoglutarate = (S)-3-methyl-2-oxopentanoate + L-glutamate</text>
        <dbReference type="Rhea" id="RHEA:24801"/>
        <dbReference type="ChEBI" id="CHEBI:16810"/>
        <dbReference type="ChEBI" id="CHEBI:29985"/>
        <dbReference type="ChEBI" id="CHEBI:35146"/>
        <dbReference type="ChEBI" id="CHEBI:58045"/>
        <dbReference type="EC" id="2.6.1.42"/>
    </reaction>
</comment>
<evidence type="ECO:0000256" key="7">
    <source>
        <dbReference type="ARBA" id="ARBA00022898"/>
    </source>
</evidence>
<dbReference type="Pfam" id="PF01063">
    <property type="entry name" value="Aminotran_4"/>
    <property type="match status" value="1"/>
</dbReference>
<evidence type="ECO:0000313" key="13">
    <source>
        <dbReference type="EMBL" id="RAU83240.1"/>
    </source>
</evidence>
<evidence type="ECO:0000256" key="2">
    <source>
        <dbReference type="ARBA" id="ARBA00004824"/>
    </source>
</evidence>
<dbReference type="InterPro" id="IPR050571">
    <property type="entry name" value="Class-IV_PLP-Dep_Aminotrnsfr"/>
</dbReference>
<reference evidence="13 14" key="2">
    <citation type="submission" date="2018-07" db="EMBL/GenBank/DDBJ databases">
        <title>Pontibacter sp. 2b14 genomic sequence and assembly.</title>
        <authorList>
            <person name="Du Z.-J."/>
        </authorList>
    </citation>
    <scope>NUCLEOTIDE SEQUENCE [LARGE SCALE GENOMIC DNA]</scope>
    <source>
        <strain evidence="13 14">2b14</strain>
    </source>
</reference>
<accession>A0A364RFW9</accession>
<keyword evidence="13" id="KW-0032">Aminotransferase</keyword>
<dbReference type="AlphaFoldDB" id="A0A364RFW9"/>
<dbReference type="GO" id="GO:0046394">
    <property type="term" value="P:carboxylic acid biosynthetic process"/>
    <property type="evidence" value="ECO:0007669"/>
    <property type="project" value="UniProtKB-ARBA"/>
</dbReference>
<evidence type="ECO:0000256" key="5">
    <source>
        <dbReference type="ARBA" id="ARBA00009320"/>
    </source>
</evidence>
<evidence type="ECO:0000256" key="1">
    <source>
        <dbReference type="ARBA" id="ARBA00001933"/>
    </source>
</evidence>
<reference evidence="13 14" key="1">
    <citation type="submission" date="2018-06" db="EMBL/GenBank/DDBJ databases">
        <authorList>
            <person name="Liu Z.-W."/>
        </authorList>
    </citation>
    <scope>NUCLEOTIDE SEQUENCE [LARGE SCALE GENOMIC DNA]</scope>
    <source>
        <strain evidence="13 14">2b14</strain>
    </source>
</reference>
<protein>
    <recommendedName>
        <fullName evidence="6">branched-chain-amino-acid transaminase</fullName>
        <ecNumber evidence="6">2.6.1.42</ecNumber>
    </recommendedName>
</protein>
<dbReference type="InterPro" id="IPR018300">
    <property type="entry name" value="Aminotrans_IV_CS"/>
</dbReference>
<evidence type="ECO:0000256" key="11">
    <source>
        <dbReference type="RuleBase" id="RU004106"/>
    </source>
</evidence>
<comment type="pathway">
    <text evidence="2">Amino-acid biosynthesis; L-isoleucine biosynthesis; L-isoleucine from 2-oxobutanoate: step 4/4.</text>
</comment>
<dbReference type="EC" id="2.6.1.42" evidence="6"/>
<dbReference type="GO" id="GO:0004084">
    <property type="term" value="F:branched-chain-amino-acid transaminase activity"/>
    <property type="evidence" value="ECO:0007669"/>
    <property type="project" value="UniProtKB-EC"/>
</dbReference>
<dbReference type="Proteomes" id="UP000251692">
    <property type="component" value="Unassembled WGS sequence"/>
</dbReference>
<proteinExistence type="inferred from homology"/>
<evidence type="ECO:0000256" key="6">
    <source>
        <dbReference type="ARBA" id="ARBA00013053"/>
    </source>
</evidence>
<evidence type="ECO:0000256" key="10">
    <source>
        <dbReference type="ARBA" id="ARBA00049229"/>
    </source>
</evidence>
<dbReference type="OrthoDB" id="9805628at2"/>
<evidence type="ECO:0000256" key="9">
    <source>
        <dbReference type="ARBA" id="ARBA00048798"/>
    </source>
</evidence>
<dbReference type="Gene3D" id="3.20.10.10">
    <property type="entry name" value="D-amino Acid Aminotransferase, subunit A, domain 2"/>
    <property type="match status" value="1"/>
</dbReference>
<dbReference type="InterPro" id="IPR043132">
    <property type="entry name" value="BCAT-like_C"/>
</dbReference>
<evidence type="ECO:0000256" key="12">
    <source>
        <dbReference type="RuleBase" id="RU004516"/>
    </source>
</evidence>